<protein>
    <recommendedName>
        <fullName evidence="1">STAS domain-containing protein</fullName>
    </recommendedName>
</protein>
<dbReference type="Pfam" id="PF01740">
    <property type="entry name" value="STAS"/>
    <property type="match status" value="1"/>
</dbReference>
<evidence type="ECO:0000259" key="1">
    <source>
        <dbReference type="PROSITE" id="PS50801"/>
    </source>
</evidence>
<feature type="domain" description="STAS" evidence="1">
    <location>
        <begin position="11"/>
        <end position="83"/>
    </location>
</feature>
<dbReference type="RefSeq" id="WP_344891996.1">
    <property type="nucleotide sequence ID" value="NZ_BAABAS010000004.1"/>
</dbReference>
<comment type="caution">
    <text evidence="2">The sequence shown here is derived from an EMBL/GenBank/DDBJ whole genome shotgun (WGS) entry which is preliminary data.</text>
</comment>
<dbReference type="EMBL" id="BAABAS010000004">
    <property type="protein sequence ID" value="GAA4227566.1"/>
    <property type="molecule type" value="Genomic_DNA"/>
</dbReference>
<proteinExistence type="predicted"/>
<accession>A0ABP8BVI7</accession>
<dbReference type="PROSITE" id="PS50801">
    <property type="entry name" value="STAS"/>
    <property type="match status" value="1"/>
</dbReference>
<sequence>MSEDAVAAMPMSIDMTIERGCIVVRLGGHLVVDNVPRLNRWLARIGKLEGRVLVAMDLHGVVGCDATGVDALVDGAGRIRQAGGFVIAAHYPDTCAAFAGRDVLETRATVDDAIAELHAWAV</sequence>
<dbReference type="InterPro" id="IPR036513">
    <property type="entry name" value="STAS_dom_sf"/>
</dbReference>
<keyword evidence="3" id="KW-1185">Reference proteome</keyword>
<organism evidence="2 3">
    <name type="scientific">Actinomadura meridiana</name>
    <dbReference type="NCBI Taxonomy" id="559626"/>
    <lineage>
        <taxon>Bacteria</taxon>
        <taxon>Bacillati</taxon>
        <taxon>Actinomycetota</taxon>
        <taxon>Actinomycetes</taxon>
        <taxon>Streptosporangiales</taxon>
        <taxon>Thermomonosporaceae</taxon>
        <taxon>Actinomadura</taxon>
    </lineage>
</organism>
<dbReference type="SUPFAM" id="SSF52091">
    <property type="entry name" value="SpoIIaa-like"/>
    <property type="match status" value="1"/>
</dbReference>
<gene>
    <name evidence="2" type="ORF">GCM10022254_15560</name>
</gene>
<name>A0ABP8BVI7_9ACTN</name>
<dbReference type="Gene3D" id="3.30.750.24">
    <property type="entry name" value="STAS domain"/>
    <property type="match status" value="1"/>
</dbReference>
<dbReference type="InterPro" id="IPR002645">
    <property type="entry name" value="STAS_dom"/>
</dbReference>
<reference evidence="3" key="1">
    <citation type="journal article" date="2019" name="Int. J. Syst. Evol. Microbiol.">
        <title>The Global Catalogue of Microorganisms (GCM) 10K type strain sequencing project: providing services to taxonomists for standard genome sequencing and annotation.</title>
        <authorList>
            <consortium name="The Broad Institute Genomics Platform"/>
            <consortium name="The Broad Institute Genome Sequencing Center for Infectious Disease"/>
            <person name="Wu L."/>
            <person name="Ma J."/>
        </authorList>
    </citation>
    <scope>NUCLEOTIDE SEQUENCE [LARGE SCALE GENOMIC DNA]</scope>
    <source>
        <strain evidence="3">JCM 17440</strain>
    </source>
</reference>
<evidence type="ECO:0000313" key="2">
    <source>
        <dbReference type="EMBL" id="GAA4227566.1"/>
    </source>
</evidence>
<dbReference type="Proteomes" id="UP001501710">
    <property type="component" value="Unassembled WGS sequence"/>
</dbReference>
<evidence type="ECO:0000313" key="3">
    <source>
        <dbReference type="Proteomes" id="UP001501710"/>
    </source>
</evidence>